<evidence type="ECO:0000256" key="12">
    <source>
        <dbReference type="SAM" id="MobiDB-lite"/>
    </source>
</evidence>
<gene>
    <name evidence="14" type="ORF">V1Y59_07900</name>
</gene>
<keyword evidence="2" id="KW-1003">Cell membrane</keyword>
<keyword evidence="6" id="KW-0560">Oxidoreductase</keyword>
<feature type="transmembrane region" description="Helical" evidence="13">
    <location>
        <begin position="266"/>
        <end position="285"/>
    </location>
</feature>
<comment type="pathway">
    <text evidence="11">Porphyrin-containing compound metabolism.</text>
</comment>
<dbReference type="RefSeq" id="WP_330504258.1">
    <property type="nucleotide sequence ID" value="NZ_JAZDUE010000005.1"/>
</dbReference>
<evidence type="ECO:0000256" key="6">
    <source>
        <dbReference type="ARBA" id="ARBA00023002"/>
    </source>
</evidence>
<evidence type="ECO:0000256" key="2">
    <source>
        <dbReference type="ARBA" id="ARBA00022475"/>
    </source>
</evidence>
<dbReference type="Proteomes" id="UP001335729">
    <property type="component" value="Unassembled WGS sequence"/>
</dbReference>
<dbReference type="PANTHER" id="PTHR35457">
    <property type="entry name" value="HEME A SYNTHASE"/>
    <property type="match status" value="1"/>
</dbReference>
<evidence type="ECO:0000256" key="11">
    <source>
        <dbReference type="ARBA" id="ARBA00023444"/>
    </source>
</evidence>
<dbReference type="EMBL" id="JAZDUE010000005">
    <property type="protein sequence ID" value="MEE4022995.1"/>
    <property type="molecule type" value="Genomic_DNA"/>
</dbReference>
<evidence type="ECO:0000313" key="15">
    <source>
        <dbReference type="Proteomes" id="UP001335729"/>
    </source>
</evidence>
<evidence type="ECO:0000256" key="3">
    <source>
        <dbReference type="ARBA" id="ARBA00022692"/>
    </source>
</evidence>
<dbReference type="Pfam" id="PF02628">
    <property type="entry name" value="COX15-CtaA"/>
    <property type="match status" value="1"/>
</dbReference>
<dbReference type="InterPro" id="IPR050450">
    <property type="entry name" value="COX15/CtaA_HemeA_synthase"/>
</dbReference>
<reference evidence="14 15" key="1">
    <citation type="submission" date="2024-01" db="EMBL/GenBank/DDBJ databases">
        <title>Draft genome sequence of Gordonia sp. PKS22-38.</title>
        <authorList>
            <person name="Suphannarot A."/>
            <person name="Mingma R."/>
        </authorList>
    </citation>
    <scope>NUCLEOTIDE SEQUENCE [LARGE SCALE GENOMIC DNA]</scope>
    <source>
        <strain evidence="14 15">PKS22-38</strain>
    </source>
</reference>
<feature type="transmembrane region" description="Helical" evidence="13">
    <location>
        <begin position="124"/>
        <end position="145"/>
    </location>
</feature>
<keyword evidence="7" id="KW-0408">Iron</keyword>
<dbReference type="PANTHER" id="PTHR35457:SF1">
    <property type="entry name" value="HEME A SYNTHASE"/>
    <property type="match status" value="1"/>
</dbReference>
<keyword evidence="10" id="KW-1015">Disulfide bond</keyword>
<keyword evidence="9 13" id="KW-0472">Membrane</keyword>
<evidence type="ECO:0000256" key="1">
    <source>
        <dbReference type="ARBA" id="ARBA00004141"/>
    </source>
</evidence>
<keyword evidence="4" id="KW-0479">Metal-binding</keyword>
<keyword evidence="3 13" id="KW-0812">Transmembrane</keyword>
<feature type="transmembrane region" description="Helical" evidence="13">
    <location>
        <begin position="37"/>
        <end position="58"/>
    </location>
</feature>
<feature type="transmembrane region" description="Helical" evidence="13">
    <location>
        <begin position="96"/>
        <end position="117"/>
    </location>
</feature>
<evidence type="ECO:0000256" key="7">
    <source>
        <dbReference type="ARBA" id="ARBA00023004"/>
    </source>
</evidence>
<keyword evidence="5 13" id="KW-1133">Transmembrane helix</keyword>
<name>A0ABU7MRN2_9ACTN</name>
<feature type="transmembrane region" description="Helical" evidence="13">
    <location>
        <begin position="241"/>
        <end position="259"/>
    </location>
</feature>
<sequence>MTTSKTRPTPPDADRPADRSGRFSRVPGFGTPSARFVWLWSIALLVANVGIVATGGAVRLTGSGLGCPTWPRCTDDSFVPHGELGLHGAIEFGNRLLTFVLIVVAIATFVAVVRYASATRRDRWLTALIALGIPFQGVIGGITVLTQLNPWVVSLHFVLSMILVSAATVLVYRLRPHPRAMPPADTASRLGRRLAWLQYAVTWAVVYLGTVVTGSGPHAGDADAPRNGLAPDNATQLHTDGVFLLVGLAIAIAVVTHLLRMPEKRTADIILGIIAVQGLIGIVQYNTGLPIALVIAHMTISAVMIIAVTWMVVEFGNRAHSVDDDADAEVSATAGSLRTERGPRGR</sequence>
<feature type="region of interest" description="Disordered" evidence="12">
    <location>
        <begin position="1"/>
        <end position="25"/>
    </location>
</feature>
<evidence type="ECO:0000313" key="14">
    <source>
        <dbReference type="EMBL" id="MEE4022995.1"/>
    </source>
</evidence>
<comment type="subcellular location">
    <subcellularLocation>
        <location evidence="1">Membrane</location>
        <topology evidence="1">Multi-pass membrane protein</topology>
    </subcellularLocation>
</comment>
<feature type="transmembrane region" description="Helical" evidence="13">
    <location>
        <begin position="151"/>
        <end position="174"/>
    </location>
</feature>
<accession>A0ABU7MRN2</accession>
<evidence type="ECO:0000256" key="8">
    <source>
        <dbReference type="ARBA" id="ARBA00023133"/>
    </source>
</evidence>
<feature type="compositionally biased region" description="Basic and acidic residues" evidence="12">
    <location>
        <begin position="12"/>
        <end position="21"/>
    </location>
</feature>
<evidence type="ECO:0000256" key="9">
    <source>
        <dbReference type="ARBA" id="ARBA00023136"/>
    </source>
</evidence>
<evidence type="ECO:0000256" key="5">
    <source>
        <dbReference type="ARBA" id="ARBA00022989"/>
    </source>
</evidence>
<keyword evidence="15" id="KW-1185">Reference proteome</keyword>
<keyword evidence="8" id="KW-0350">Heme biosynthesis</keyword>
<dbReference type="InterPro" id="IPR003780">
    <property type="entry name" value="COX15/CtaA_fam"/>
</dbReference>
<evidence type="ECO:0000256" key="10">
    <source>
        <dbReference type="ARBA" id="ARBA00023157"/>
    </source>
</evidence>
<organism evidence="14 15">
    <name type="scientific">Gordonia prachuapensis</name>
    <dbReference type="NCBI Taxonomy" id="3115651"/>
    <lineage>
        <taxon>Bacteria</taxon>
        <taxon>Bacillati</taxon>
        <taxon>Actinomycetota</taxon>
        <taxon>Actinomycetes</taxon>
        <taxon>Mycobacteriales</taxon>
        <taxon>Gordoniaceae</taxon>
        <taxon>Gordonia</taxon>
    </lineage>
</organism>
<feature type="transmembrane region" description="Helical" evidence="13">
    <location>
        <begin position="194"/>
        <end position="212"/>
    </location>
</feature>
<comment type="caution">
    <text evidence="14">The sequence shown here is derived from an EMBL/GenBank/DDBJ whole genome shotgun (WGS) entry which is preliminary data.</text>
</comment>
<protein>
    <submittedName>
        <fullName evidence="14">COX15/CtaA family protein</fullName>
    </submittedName>
</protein>
<proteinExistence type="predicted"/>
<evidence type="ECO:0000256" key="4">
    <source>
        <dbReference type="ARBA" id="ARBA00022723"/>
    </source>
</evidence>
<evidence type="ECO:0000256" key="13">
    <source>
        <dbReference type="SAM" id="Phobius"/>
    </source>
</evidence>
<feature type="transmembrane region" description="Helical" evidence="13">
    <location>
        <begin position="291"/>
        <end position="313"/>
    </location>
</feature>